<dbReference type="Proteomes" id="UP001378956">
    <property type="component" value="Unassembled WGS sequence"/>
</dbReference>
<organism evidence="2 3">
    <name type="scientific">Pedobacter panaciterrae</name>
    <dbReference type="NCBI Taxonomy" id="363849"/>
    <lineage>
        <taxon>Bacteria</taxon>
        <taxon>Pseudomonadati</taxon>
        <taxon>Bacteroidota</taxon>
        <taxon>Sphingobacteriia</taxon>
        <taxon>Sphingobacteriales</taxon>
        <taxon>Sphingobacteriaceae</taxon>
        <taxon>Pedobacter</taxon>
    </lineage>
</organism>
<dbReference type="EMBL" id="JBBEUB010000002">
    <property type="protein sequence ID" value="MEJ2902772.1"/>
    <property type="molecule type" value="Genomic_DNA"/>
</dbReference>
<keyword evidence="3" id="KW-1185">Reference proteome</keyword>
<keyword evidence="1" id="KW-1133">Transmembrane helix</keyword>
<accession>A0ABU8NKJ6</accession>
<evidence type="ECO:0000256" key="1">
    <source>
        <dbReference type="SAM" id="Phobius"/>
    </source>
</evidence>
<proteinExistence type="predicted"/>
<name>A0ABU8NKJ6_9SPHI</name>
<reference evidence="2 3" key="1">
    <citation type="submission" date="2024-03" db="EMBL/GenBank/DDBJ databases">
        <title>Sequence of Lycoming College Course Isolates.</title>
        <authorList>
            <person name="Plotts O."/>
            <person name="Newman J."/>
        </authorList>
    </citation>
    <scope>NUCLEOTIDE SEQUENCE [LARGE SCALE GENOMIC DNA]</scope>
    <source>
        <strain evidence="2 3">CJB-3</strain>
    </source>
</reference>
<sequence>MNMKAFSLIQHKLIPTALIAGNIALVHLIYLLAKGDYSHTLSATALCIISLIIGILRANKYFLLAGIISYTILMLSALIFLPA</sequence>
<keyword evidence="1" id="KW-0472">Membrane</keyword>
<protein>
    <submittedName>
        <fullName evidence="2">Uncharacterized protein</fullName>
    </submittedName>
</protein>
<comment type="caution">
    <text evidence="2">The sequence shown here is derived from an EMBL/GenBank/DDBJ whole genome shotgun (WGS) entry which is preliminary data.</text>
</comment>
<dbReference type="RefSeq" id="WP_288879436.1">
    <property type="nucleotide sequence ID" value="NZ_CBFGNQ010000022.1"/>
</dbReference>
<gene>
    <name evidence="2" type="ORF">WAE58_10070</name>
</gene>
<feature type="transmembrane region" description="Helical" evidence="1">
    <location>
        <begin position="39"/>
        <end position="56"/>
    </location>
</feature>
<feature type="transmembrane region" description="Helical" evidence="1">
    <location>
        <begin position="12"/>
        <end position="33"/>
    </location>
</feature>
<feature type="transmembrane region" description="Helical" evidence="1">
    <location>
        <begin position="61"/>
        <end position="81"/>
    </location>
</feature>
<keyword evidence="1" id="KW-0812">Transmembrane</keyword>
<evidence type="ECO:0000313" key="3">
    <source>
        <dbReference type="Proteomes" id="UP001378956"/>
    </source>
</evidence>
<evidence type="ECO:0000313" key="2">
    <source>
        <dbReference type="EMBL" id="MEJ2902772.1"/>
    </source>
</evidence>